<evidence type="ECO:0000256" key="1">
    <source>
        <dbReference type="ARBA" id="ARBA00004141"/>
    </source>
</evidence>
<reference evidence="10" key="2">
    <citation type="submission" date="2022-09" db="EMBL/GenBank/DDBJ databases">
        <authorList>
            <person name="Sun Q."/>
            <person name="Ohkuma M."/>
        </authorList>
    </citation>
    <scope>NUCLEOTIDE SEQUENCE</scope>
    <source>
        <strain evidence="10">JCM 13583</strain>
    </source>
</reference>
<dbReference type="SUPFAM" id="SSF53448">
    <property type="entry name" value="Nucleotide-diphospho-sugar transferases"/>
    <property type="match status" value="1"/>
</dbReference>
<evidence type="ECO:0000256" key="2">
    <source>
        <dbReference type="ARBA" id="ARBA00004760"/>
    </source>
</evidence>
<dbReference type="GO" id="GO:0006679">
    <property type="term" value="P:glucosylceramide biosynthetic process"/>
    <property type="evidence" value="ECO:0007669"/>
    <property type="project" value="TreeGrafter"/>
</dbReference>
<comment type="pathway">
    <text evidence="2">Lipid metabolism; sphingolipid metabolism.</text>
</comment>
<protein>
    <submittedName>
        <fullName evidence="10">Glycosyl transferase family 2</fullName>
    </submittedName>
</protein>
<evidence type="ECO:0000256" key="7">
    <source>
        <dbReference type="ARBA" id="ARBA00022989"/>
    </source>
</evidence>
<sequence length="359" mass="40231">MSLTYYEIAVIAFTSLVFLGLLLISVVRGRDDHRPGNYSPHVTVIVPCRGKDLTLERNLRSLVSQDYGDYRVIAVVDSLDDPAVETIRRVGLELMVSDARCEACSGKVRAIATVLERVRSEVYVFADSDAEMPPNWLRDLVAPLGDSETGLSTTFPIFYPMGGFWSHVKMAWGLVGMGLMESRITRFGWGGSLAFRSEIMGQRELEFFKSGVSDDIAITKICKAKGLKLAYVKSATPRVNSDDDFSTFIEWSNRETALSISASSKIFTYGITFYISHLFLIAMAAVLSIYISPAFVILLLPISITIARNCQRAGRRDPLFVLCNLLVLPVYTYNLVKGRLMKEIVWRGRKYRLISPDFQ</sequence>
<feature type="transmembrane region" description="Helical" evidence="9">
    <location>
        <begin position="6"/>
        <end position="27"/>
    </location>
</feature>
<proteinExistence type="predicted"/>
<comment type="pathway">
    <text evidence="3">Sphingolipid metabolism.</text>
</comment>
<evidence type="ECO:0000256" key="6">
    <source>
        <dbReference type="ARBA" id="ARBA00022692"/>
    </source>
</evidence>
<comment type="caution">
    <text evidence="10">The sequence shown here is derived from an EMBL/GenBank/DDBJ whole genome shotgun (WGS) entry which is preliminary data.</text>
</comment>
<dbReference type="AlphaFoldDB" id="A0AA37F9E0"/>
<dbReference type="EMBL" id="BMNY01000001">
    <property type="protein sequence ID" value="GGM73559.1"/>
    <property type="molecule type" value="Genomic_DNA"/>
</dbReference>
<dbReference type="Proteomes" id="UP000632195">
    <property type="component" value="Unassembled WGS sequence"/>
</dbReference>
<keyword evidence="5 10" id="KW-0808">Transferase</keyword>
<dbReference type="PANTHER" id="PTHR12726:SF0">
    <property type="entry name" value="CERAMIDE GLUCOSYLTRANSFERASE"/>
    <property type="match status" value="1"/>
</dbReference>
<keyword evidence="4" id="KW-0328">Glycosyltransferase</keyword>
<dbReference type="Gene3D" id="3.90.550.10">
    <property type="entry name" value="Spore Coat Polysaccharide Biosynthesis Protein SpsA, Chain A"/>
    <property type="match status" value="1"/>
</dbReference>
<dbReference type="InterPro" id="IPR025993">
    <property type="entry name" value="Ceramide_glucosylTrfase"/>
</dbReference>
<dbReference type="RefSeq" id="WP_188680744.1">
    <property type="nucleotide sequence ID" value="NZ_BMNY01000001.1"/>
</dbReference>
<evidence type="ECO:0000256" key="4">
    <source>
        <dbReference type="ARBA" id="ARBA00022676"/>
    </source>
</evidence>
<reference evidence="10" key="1">
    <citation type="journal article" date="2014" name="Int. J. Syst. Evol. Microbiol.">
        <title>Complete genome sequence of Corynebacterium casei LMG S-19264T (=DSM 44701T), isolated from a smear-ripened cheese.</title>
        <authorList>
            <consortium name="US DOE Joint Genome Institute (JGI-PGF)"/>
            <person name="Walter F."/>
            <person name="Albersmeier A."/>
            <person name="Kalinowski J."/>
            <person name="Ruckert C."/>
        </authorList>
    </citation>
    <scope>NUCLEOTIDE SEQUENCE</scope>
    <source>
        <strain evidence="10">JCM 13583</strain>
    </source>
</reference>
<evidence type="ECO:0000256" key="5">
    <source>
        <dbReference type="ARBA" id="ARBA00022679"/>
    </source>
</evidence>
<keyword evidence="6 9" id="KW-0812">Transmembrane</keyword>
<evidence type="ECO:0000256" key="8">
    <source>
        <dbReference type="ARBA" id="ARBA00023136"/>
    </source>
</evidence>
<feature type="transmembrane region" description="Helical" evidence="9">
    <location>
        <begin position="319"/>
        <end position="336"/>
    </location>
</feature>
<evidence type="ECO:0000256" key="3">
    <source>
        <dbReference type="ARBA" id="ARBA00004991"/>
    </source>
</evidence>
<feature type="transmembrane region" description="Helical" evidence="9">
    <location>
        <begin position="290"/>
        <end position="307"/>
    </location>
</feature>
<gene>
    <name evidence="10" type="ORF">GCM10007108_09440</name>
</gene>
<name>A0AA37F9E0_9ARCH</name>
<accession>A0AA37F9E0</accession>
<dbReference type="Pfam" id="PF13506">
    <property type="entry name" value="Glyco_transf_21"/>
    <property type="match status" value="1"/>
</dbReference>
<dbReference type="GO" id="GO:0016020">
    <property type="term" value="C:membrane"/>
    <property type="evidence" value="ECO:0007669"/>
    <property type="project" value="UniProtKB-SubCell"/>
</dbReference>
<evidence type="ECO:0000256" key="9">
    <source>
        <dbReference type="SAM" id="Phobius"/>
    </source>
</evidence>
<evidence type="ECO:0000313" key="11">
    <source>
        <dbReference type="Proteomes" id="UP000632195"/>
    </source>
</evidence>
<feature type="transmembrane region" description="Helical" evidence="9">
    <location>
        <begin position="266"/>
        <end position="284"/>
    </location>
</feature>
<comment type="subcellular location">
    <subcellularLocation>
        <location evidence="1">Membrane</location>
        <topology evidence="1">Multi-pass membrane protein</topology>
    </subcellularLocation>
</comment>
<evidence type="ECO:0000313" key="10">
    <source>
        <dbReference type="EMBL" id="GGM73559.1"/>
    </source>
</evidence>
<organism evidence="10 11">
    <name type="scientific">Thermogymnomonas acidicola</name>
    <dbReference type="NCBI Taxonomy" id="399579"/>
    <lineage>
        <taxon>Archaea</taxon>
        <taxon>Methanobacteriati</taxon>
        <taxon>Thermoplasmatota</taxon>
        <taxon>Thermoplasmata</taxon>
        <taxon>Thermoplasmatales</taxon>
        <taxon>Thermogymnomonas</taxon>
    </lineage>
</organism>
<dbReference type="GO" id="GO:0008120">
    <property type="term" value="F:ceramide glucosyltransferase activity"/>
    <property type="evidence" value="ECO:0007669"/>
    <property type="project" value="TreeGrafter"/>
</dbReference>
<keyword evidence="11" id="KW-1185">Reference proteome</keyword>
<dbReference type="PANTHER" id="PTHR12726">
    <property type="entry name" value="CERAMIDE GLUCOSYLTRANSFERASE"/>
    <property type="match status" value="1"/>
</dbReference>
<dbReference type="InterPro" id="IPR029044">
    <property type="entry name" value="Nucleotide-diphossugar_trans"/>
</dbReference>
<keyword evidence="8 9" id="KW-0472">Membrane</keyword>
<keyword evidence="7 9" id="KW-1133">Transmembrane helix</keyword>